<feature type="chain" id="PRO_5047090861" description="PepSY domain-containing protein" evidence="1">
    <location>
        <begin position="24"/>
        <end position="91"/>
    </location>
</feature>
<dbReference type="InterPro" id="IPR025711">
    <property type="entry name" value="PepSY"/>
</dbReference>
<feature type="signal peptide" evidence="1">
    <location>
        <begin position="1"/>
        <end position="23"/>
    </location>
</feature>
<keyword evidence="4" id="KW-1185">Reference proteome</keyword>
<organism evidence="3 4">
    <name type="scientific">Stenotrophomonas nitritireducens</name>
    <dbReference type="NCBI Taxonomy" id="83617"/>
    <lineage>
        <taxon>Bacteria</taxon>
        <taxon>Pseudomonadati</taxon>
        <taxon>Pseudomonadota</taxon>
        <taxon>Gammaproteobacteria</taxon>
        <taxon>Lysobacterales</taxon>
        <taxon>Lysobacteraceae</taxon>
        <taxon>Stenotrophomonas</taxon>
    </lineage>
</organism>
<name>A0ABR5NG04_9GAMM</name>
<dbReference type="EMBL" id="LDJG01000032">
    <property type="protein sequence ID" value="KRG54328.1"/>
    <property type="molecule type" value="Genomic_DNA"/>
</dbReference>
<dbReference type="PROSITE" id="PS51257">
    <property type="entry name" value="PROKAR_LIPOPROTEIN"/>
    <property type="match status" value="1"/>
</dbReference>
<evidence type="ECO:0000313" key="3">
    <source>
        <dbReference type="EMBL" id="KRG54328.1"/>
    </source>
</evidence>
<dbReference type="Proteomes" id="UP000050902">
    <property type="component" value="Unassembled WGS sequence"/>
</dbReference>
<evidence type="ECO:0000313" key="4">
    <source>
        <dbReference type="Proteomes" id="UP000050902"/>
    </source>
</evidence>
<accession>A0ABR5NG04</accession>
<dbReference type="Pfam" id="PF13670">
    <property type="entry name" value="PepSY_2"/>
    <property type="match status" value="1"/>
</dbReference>
<gene>
    <name evidence="3" type="ORF">ABB22_16275</name>
</gene>
<protein>
    <recommendedName>
        <fullName evidence="2">PepSY domain-containing protein</fullName>
    </recommendedName>
</protein>
<sequence>MKNITTSLLASALLSLAACTAGAAPAANPGLLGIAELERRATGEGLTVTEIEAKDRLAEVEGYDAQSRKVKLVIDRKTGEVLERKVKQRRL</sequence>
<keyword evidence="1" id="KW-0732">Signal</keyword>
<comment type="caution">
    <text evidence="3">The sequence shown here is derived from an EMBL/GenBank/DDBJ whole genome shotgun (WGS) entry which is preliminary data.</text>
</comment>
<evidence type="ECO:0000259" key="2">
    <source>
        <dbReference type="Pfam" id="PF13670"/>
    </source>
</evidence>
<reference evidence="3 4" key="1">
    <citation type="submission" date="2015-05" db="EMBL/GenBank/DDBJ databases">
        <title>Genome sequencing and analysis of members of genus Stenotrophomonas.</title>
        <authorList>
            <person name="Patil P.P."/>
            <person name="Midha S."/>
            <person name="Patil P.B."/>
        </authorList>
    </citation>
    <scope>NUCLEOTIDE SEQUENCE [LARGE SCALE GENOMIC DNA]</scope>
    <source>
        <strain evidence="3 4">DSM 12575</strain>
    </source>
</reference>
<evidence type="ECO:0000256" key="1">
    <source>
        <dbReference type="SAM" id="SignalP"/>
    </source>
</evidence>
<feature type="domain" description="PepSY" evidence="2">
    <location>
        <begin position="11"/>
        <end position="85"/>
    </location>
</feature>
<proteinExistence type="predicted"/>